<sequence length="146" mass="16887">MYGTQLYMRNLQKLRSLARVLHQLGFENLGIIPSLCPSGLSWRCVFLAENNGKRREVFASSWMQDEFDINSKEIEESIEEIAAKFIVKKTGFLDQCGGENKVYANWVKNVLQQLEKEELPYAFSDYLSSTSYWKTSKGNRSILFPE</sequence>
<organism evidence="1 2">
    <name type="scientific">Kaistella treverensis</name>
    <dbReference type="NCBI Taxonomy" id="631455"/>
    <lineage>
        <taxon>Bacteria</taxon>
        <taxon>Pseudomonadati</taxon>
        <taxon>Bacteroidota</taxon>
        <taxon>Flavobacteriia</taxon>
        <taxon>Flavobacteriales</taxon>
        <taxon>Weeksellaceae</taxon>
        <taxon>Chryseobacterium group</taxon>
        <taxon>Kaistella</taxon>
    </lineage>
</organism>
<proteinExistence type="predicted"/>
<accession>A0A1I3N359</accession>
<evidence type="ECO:0000313" key="1">
    <source>
        <dbReference type="EMBL" id="SFJ03649.1"/>
    </source>
</evidence>
<name>A0A1I3N359_9FLAO</name>
<keyword evidence="2" id="KW-1185">Reference proteome</keyword>
<dbReference type="EMBL" id="FORQ01000003">
    <property type="protein sequence ID" value="SFJ03649.1"/>
    <property type="molecule type" value="Genomic_DNA"/>
</dbReference>
<protein>
    <submittedName>
        <fullName evidence="1">Uncharacterized protein</fullName>
    </submittedName>
</protein>
<dbReference type="Proteomes" id="UP000242560">
    <property type="component" value="Unassembled WGS sequence"/>
</dbReference>
<dbReference type="AlphaFoldDB" id="A0A1I3N359"/>
<evidence type="ECO:0000313" key="2">
    <source>
        <dbReference type="Proteomes" id="UP000242560"/>
    </source>
</evidence>
<reference evidence="2" key="1">
    <citation type="submission" date="2016-10" db="EMBL/GenBank/DDBJ databases">
        <authorList>
            <person name="Varghese N."/>
            <person name="Submissions S."/>
        </authorList>
    </citation>
    <scope>NUCLEOTIDE SEQUENCE [LARGE SCALE GENOMIC DNA]</scope>
    <source>
        <strain evidence="2">DSM 22251</strain>
    </source>
</reference>
<gene>
    <name evidence="1" type="ORF">SAMN05421638_1958</name>
</gene>